<accession>A0A4T2C054</accession>
<organism evidence="1 2">
    <name type="scientific">Subtercola vilae</name>
    <dbReference type="NCBI Taxonomy" id="2056433"/>
    <lineage>
        <taxon>Bacteria</taxon>
        <taxon>Bacillati</taxon>
        <taxon>Actinomycetota</taxon>
        <taxon>Actinomycetes</taxon>
        <taxon>Micrococcales</taxon>
        <taxon>Microbacteriaceae</taxon>
        <taxon>Subtercola</taxon>
    </lineage>
</organism>
<sequence length="298" mass="31642">MSFRALADQLSGLITRTAIDAQRNSLLMLHAGAVADPATGNVVAFLGPSGRGKTTASIALGRAFGYVTDETLAVRDDLSVLPYGKPLSVKQPPPERWKDQVSPATLGLRVPPPALRLVAVLLLDRRPASGSDVEPGIRSVSLTESIGEVVEQISYLSHRDRPLERLQAVFAACGGLQQVTYSEAETLVPLVRSLFADAERARGTTPSVRSIATDIIRDGDSVIALSGTTVRVISGIAPTILEHARLPRTLTQLETAVVEAHGEAPGDRTAELLAAAVAELVTSELLEWMPGEPDPDRP</sequence>
<dbReference type="Proteomes" id="UP000306192">
    <property type="component" value="Unassembled WGS sequence"/>
</dbReference>
<dbReference type="SUPFAM" id="SSF53795">
    <property type="entry name" value="PEP carboxykinase-like"/>
    <property type="match status" value="1"/>
</dbReference>
<reference evidence="1 2" key="1">
    <citation type="journal article" date="2019" name="Microorganisms">
        <title>Systematic Affiliation and Genome Analysis of Subtercola vilae DB165(T) with Particular Emphasis on Cold Adaptation of an Isolate from a High-Altitude Cold Volcano Lake.</title>
        <authorList>
            <person name="Villalobos A.S."/>
            <person name="Wiese J."/>
            <person name="Imhoff J.F."/>
            <person name="Dorador C."/>
            <person name="Keller A."/>
            <person name="Hentschel U."/>
        </authorList>
    </citation>
    <scope>NUCLEOTIDE SEQUENCE [LARGE SCALE GENOMIC DNA]</scope>
    <source>
        <strain evidence="1 2">DB165</strain>
    </source>
</reference>
<evidence type="ECO:0000313" key="2">
    <source>
        <dbReference type="Proteomes" id="UP000306192"/>
    </source>
</evidence>
<proteinExistence type="predicted"/>
<keyword evidence="2" id="KW-1185">Reference proteome</keyword>
<dbReference type="EMBL" id="QYRT01000019">
    <property type="protein sequence ID" value="TIH35566.1"/>
    <property type="molecule type" value="Genomic_DNA"/>
</dbReference>
<dbReference type="AlphaFoldDB" id="A0A4T2C054"/>
<gene>
    <name evidence="1" type="ORF">D4765_10905</name>
</gene>
<protein>
    <submittedName>
        <fullName evidence="1">Uncharacterized protein</fullName>
    </submittedName>
</protein>
<evidence type="ECO:0000313" key="1">
    <source>
        <dbReference type="EMBL" id="TIH35566.1"/>
    </source>
</evidence>
<comment type="caution">
    <text evidence="1">The sequence shown here is derived from an EMBL/GenBank/DDBJ whole genome shotgun (WGS) entry which is preliminary data.</text>
</comment>
<name>A0A4T2C054_9MICO</name>